<evidence type="ECO:0000259" key="1">
    <source>
        <dbReference type="Pfam" id="PF18925"/>
    </source>
</evidence>
<name>A0A0F9L8T9_9ZZZZ</name>
<organism evidence="2">
    <name type="scientific">marine sediment metagenome</name>
    <dbReference type="NCBI Taxonomy" id="412755"/>
    <lineage>
        <taxon>unclassified sequences</taxon>
        <taxon>metagenomes</taxon>
        <taxon>ecological metagenomes</taxon>
    </lineage>
</organism>
<dbReference type="Pfam" id="PF18925">
    <property type="entry name" value="DUF5675"/>
    <property type="match status" value="1"/>
</dbReference>
<evidence type="ECO:0000313" key="2">
    <source>
        <dbReference type="EMBL" id="KKM60410.1"/>
    </source>
</evidence>
<proteinExistence type="predicted"/>
<gene>
    <name evidence="2" type="ORF">LCGC14_1542110</name>
</gene>
<dbReference type="InterPro" id="IPR043732">
    <property type="entry name" value="DUF5675"/>
</dbReference>
<dbReference type="AlphaFoldDB" id="A0A0F9L8T9"/>
<dbReference type="EMBL" id="LAZR01011683">
    <property type="protein sequence ID" value="KKM60410.1"/>
    <property type="molecule type" value="Genomic_DNA"/>
</dbReference>
<feature type="domain" description="DUF5675" evidence="1">
    <location>
        <begin position="5"/>
        <end position="126"/>
    </location>
</feature>
<accession>A0A0F9L8T9</accession>
<reference evidence="2" key="1">
    <citation type="journal article" date="2015" name="Nature">
        <title>Complex archaea that bridge the gap between prokaryotes and eukaryotes.</title>
        <authorList>
            <person name="Spang A."/>
            <person name="Saw J.H."/>
            <person name="Jorgensen S.L."/>
            <person name="Zaremba-Niedzwiedzka K."/>
            <person name="Martijn J."/>
            <person name="Lind A.E."/>
            <person name="van Eijk R."/>
            <person name="Schleper C."/>
            <person name="Guy L."/>
            <person name="Ettema T.J."/>
        </authorList>
    </citation>
    <scope>NUCLEOTIDE SEQUENCE</scope>
</reference>
<comment type="caution">
    <text evidence="2">The sequence shown here is derived from an EMBL/GenBank/DDBJ whole genome shotgun (WGS) entry which is preliminary data.</text>
</comment>
<protein>
    <recommendedName>
        <fullName evidence="1">DUF5675 domain-containing protein</fullName>
    </recommendedName>
</protein>
<sequence>MKKVTLVRFAYTPIGTFGHLSVGAASWLTIERPWKGNERNVSCIPIGEYELIHTMFRRNTPDISDDYPAYQVMDVPGRTFIKLHVANTMLDVAGCIGTGMNLGYIKGLWAVTSSRIAYDQFMLAMNGDERARLVIENFEGGVL</sequence>